<dbReference type="OrthoDB" id="2596481at2759"/>
<organism evidence="2 3">
    <name type="scientific">Macrolepiota fuliginosa MF-IS2</name>
    <dbReference type="NCBI Taxonomy" id="1400762"/>
    <lineage>
        <taxon>Eukaryota</taxon>
        <taxon>Fungi</taxon>
        <taxon>Dikarya</taxon>
        <taxon>Basidiomycota</taxon>
        <taxon>Agaricomycotina</taxon>
        <taxon>Agaricomycetes</taxon>
        <taxon>Agaricomycetidae</taxon>
        <taxon>Agaricales</taxon>
        <taxon>Agaricineae</taxon>
        <taxon>Agaricaceae</taxon>
        <taxon>Macrolepiota</taxon>
    </lineage>
</organism>
<reference evidence="2" key="1">
    <citation type="submission" date="2020-11" db="EMBL/GenBank/DDBJ databases">
        <authorList>
            <consortium name="DOE Joint Genome Institute"/>
            <person name="Ahrendt S."/>
            <person name="Riley R."/>
            <person name="Andreopoulos W."/>
            <person name="Labutti K."/>
            <person name="Pangilinan J."/>
            <person name="Ruiz-Duenas F.J."/>
            <person name="Barrasa J.M."/>
            <person name="Sanchez-Garcia M."/>
            <person name="Camarero S."/>
            <person name="Miyauchi S."/>
            <person name="Serrano A."/>
            <person name="Linde D."/>
            <person name="Babiker R."/>
            <person name="Drula E."/>
            <person name="Ayuso-Fernandez I."/>
            <person name="Pacheco R."/>
            <person name="Padilla G."/>
            <person name="Ferreira P."/>
            <person name="Barriuso J."/>
            <person name="Kellner H."/>
            <person name="Castanera R."/>
            <person name="Alfaro M."/>
            <person name="Ramirez L."/>
            <person name="Pisabarro A.G."/>
            <person name="Kuo A."/>
            <person name="Tritt A."/>
            <person name="Lipzen A."/>
            <person name="He G."/>
            <person name="Yan M."/>
            <person name="Ng V."/>
            <person name="Cullen D."/>
            <person name="Martin F."/>
            <person name="Rosso M.-N."/>
            <person name="Henrissat B."/>
            <person name="Hibbett D."/>
            <person name="Martinez A.T."/>
            <person name="Grigoriev I.V."/>
        </authorList>
    </citation>
    <scope>NUCLEOTIDE SEQUENCE</scope>
    <source>
        <strain evidence="2">MF-IS2</strain>
    </source>
</reference>
<evidence type="ECO:0000256" key="1">
    <source>
        <dbReference type="SAM" id="MobiDB-lite"/>
    </source>
</evidence>
<proteinExistence type="predicted"/>
<gene>
    <name evidence="2" type="ORF">P691DRAFT_661408</name>
</gene>
<feature type="compositionally biased region" description="Basic and acidic residues" evidence="1">
    <location>
        <begin position="188"/>
        <end position="197"/>
    </location>
</feature>
<accession>A0A9P5XIV0</accession>
<feature type="compositionally biased region" description="Basic residues" evidence="1">
    <location>
        <begin position="178"/>
        <end position="187"/>
    </location>
</feature>
<dbReference type="AlphaFoldDB" id="A0A9P5XIV0"/>
<sequence length="430" mass="46414">MASAATPASTGISSPSDSLIITSPVLSASSLSSSFDFVAVQQQSNSEHRATGAFVVPAAPNNTVVLTGEDSSFSDDEIVWSVSESEDFEGIHGGAVLSDDDFVVLDRAPRQSISRPRPVAKVAAVSASKTGTATGSVGVVAAELAKELARLNIDAESVEESDGTKMLVEGGPSAAGNAKKKVKKPKKERTEEEERLRQQRKKERKEKKKQEKAAEKALKKEKALAKELRELEKEAKAAEKGTTQAKKKSKQVANDVAAAPAAAAAALTSPISVTITGNDGKNSGLSAQHNVVISEKVSEQTTSQDTPSTAYDEAVDYITSYISNPTVRHDRVCHLTLLQSFIVELGLLTDLTLLPRSIRSAKTFVKSRAFLNIKDYLSKRHEGQHKIKELMFPSRSALVRDMRRNKNHASLKWVKKQGLQDLLVSAFHRS</sequence>
<name>A0A9P5XIV0_9AGAR</name>
<protein>
    <submittedName>
        <fullName evidence="2">Uncharacterized protein</fullName>
    </submittedName>
</protein>
<comment type="caution">
    <text evidence="2">The sequence shown here is derived from an EMBL/GenBank/DDBJ whole genome shotgun (WGS) entry which is preliminary data.</text>
</comment>
<feature type="compositionally biased region" description="Basic residues" evidence="1">
    <location>
        <begin position="198"/>
        <end position="207"/>
    </location>
</feature>
<feature type="compositionally biased region" description="Basic and acidic residues" evidence="1">
    <location>
        <begin position="208"/>
        <end position="220"/>
    </location>
</feature>
<evidence type="ECO:0000313" key="2">
    <source>
        <dbReference type="EMBL" id="KAF9452252.1"/>
    </source>
</evidence>
<evidence type="ECO:0000313" key="3">
    <source>
        <dbReference type="Proteomes" id="UP000807342"/>
    </source>
</evidence>
<keyword evidence="3" id="KW-1185">Reference proteome</keyword>
<dbReference type="Proteomes" id="UP000807342">
    <property type="component" value="Unassembled WGS sequence"/>
</dbReference>
<feature type="region of interest" description="Disordered" evidence="1">
    <location>
        <begin position="159"/>
        <end position="220"/>
    </location>
</feature>
<dbReference type="EMBL" id="MU151073">
    <property type="protein sequence ID" value="KAF9452252.1"/>
    <property type="molecule type" value="Genomic_DNA"/>
</dbReference>